<gene>
    <name evidence="2" type="ORF">A9HBioS_5552</name>
</gene>
<accession>A0AA94EHQ9</accession>
<dbReference type="Proteomes" id="UP000288002">
    <property type="component" value="Unassembled WGS sequence"/>
</dbReference>
<evidence type="ECO:0000313" key="3">
    <source>
        <dbReference type="Proteomes" id="UP000288002"/>
    </source>
</evidence>
<dbReference type="RefSeq" id="WP_127652471.1">
    <property type="nucleotide sequence ID" value="NZ_MKWS01000031.1"/>
</dbReference>
<evidence type="ECO:0000256" key="1">
    <source>
        <dbReference type="SAM" id="SignalP"/>
    </source>
</evidence>
<keyword evidence="1" id="KW-0732">Signal</keyword>
<dbReference type="EMBL" id="MKWS01000031">
    <property type="protein sequence ID" value="RVD74571.1"/>
    <property type="molecule type" value="Genomic_DNA"/>
</dbReference>
<feature type="signal peptide" evidence="1">
    <location>
        <begin position="1"/>
        <end position="20"/>
    </location>
</feature>
<proteinExistence type="predicted"/>
<organism evidence="2 3">
    <name type="scientific">Pseudomonas koreensis</name>
    <dbReference type="NCBI Taxonomy" id="198620"/>
    <lineage>
        <taxon>Bacteria</taxon>
        <taxon>Pseudomonadati</taxon>
        <taxon>Pseudomonadota</taxon>
        <taxon>Gammaproteobacteria</taxon>
        <taxon>Pseudomonadales</taxon>
        <taxon>Pseudomonadaceae</taxon>
        <taxon>Pseudomonas</taxon>
    </lineage>
</organism>
<name>A0AA94EHQ9_9PSED</name>
<dbReference type="PROSITE" id="PS51257">
    <property type="entry name" value="PROKAR_LIPOPROTEIN"/>
    <property type="match status" value="1"/>
</dbReference>
<comment type="caution">
    <text evidence="2">The sequence shown here is derived from an EMBL/GenBank/DDBJ whole genome shotgun (WGS) entry which is preliminary data.</text>
</comment>
<feature type="chain" id="PRO_5041667660" description="Lipoprotein" evidence="1">
    <location>
        <begin position="21"/>
        <end position="136"/>
    </location>
</feature>
<evidence type="ECO:0008006" key="4">
    <source>
        <dbReference type="Google" id="ProtNLM"/>
    </source>
</evidence>
<dbReference type="AlphaFoldDB" id="A0AA94EHQ9"/>
<sequence length="136" mass="15037">MKRNLSLALIVLAATLGGCAVNKPSTDPALIGAWKGVRAENGKCQFLSWKNNFKPDGTFTITFFRDAQQTQAIQSEHGTWKAANGKNELRTAGVPLPDIYTYTLINADTVHYVNVAKDPSGDCQEDYEFTERRIRG</sequence>
<reference evidence="2 3" key="1">
    <citation type="submission" date="2016-10" db="EMBL/GenBank/DDBJ databases">
        <title>Search of new enzymes for the oxidation of sulfur compounds.</title>
        <authorList>
            <person name="Novo A."/>
            <person name="Moreira I.S."/>
            <person name="Castro P.M."/>
        </authorList>
    </citation>
    <scope>NUCLEOTIDE SEQUENCE [LARGE SCALE GENOMIC DNA]</scope>
    <source>
        <strain evidence="2 3">A9</strain>
    </source>
</reference>
<protein>
    <recommendedName>
        <fullName evidence="4">Lipoprotein</fullName>
    </recommendedName>
</protein>
<evidence type="ECO:0000313" key="2">
    <source>
        <dbReference type="EMBL" id="RVD74571.1"/>
    </source>
</evidence>